<feature type="compositionally biased region" description="Low complexity" evidence="1">
    <location>
        <begin position="901"/>
        <end position="921"/>
    </location>
</feature>
<feature type="compositionally biased region" description="Low complexity" evidence="1">
    <location>
        <begin position="1067"/>
        <end position="1109"/>
    </location>
</feature>
<feature type="region of interest" description="Disordered" evidence="1">
    <location>
        <begin position="2099"/>
        <end position="2119"/>
    </location>
</feature>
<feature type="region of interest" description="Disordered" evidence="1">
    <location>
        <begin position="1459"/>
        <end position="1506"/>
    </location>
</feature>
<feature type="compositionally biased region" description="Low complexity" evidence="1">
    <location>
        <begin position="1979"/>
        <end position="1993"/>
    </location>
</feature>
<feature type="region of interest" description="Disordered" evidence="1">
    <location>
        <begin position="206"/>
        <end position="242"/>
    </location>
</feature>
<dbReference type="Proteomes" id="UP000602905">
    <property type="component" value="Unassembled WGS sequence"/>
</dbReference>
<feature type="region of interest" description="Disordered" evidence="1">
    <location>
        <begin position="1847"/>
        <end position="1880"/>
    </location>
</feature>
<feature type="compositionally biased region" description="Low complexity" evidence="1">
    <location>
        <begin position="358"/>
        <end position="375"/>
    </location>
</feature>
<feature type="region of interest" description="Disordered" evidence="1">
    <location>
        <begin position="1286"/>
        <end position="1310"/>
    </location>
</feature>
<feature type="compositionally biased region" description="Low complexity" evidence="1">
    <location>
        <begin position="861"/>
        <end position="881"/>
    </location>
</feature>
<feature type="compositionally biased region" description="Polar residues" evidence="1">
    <location>
        <begin position="376"/>
        <end position="391"/>
    </location>
</feature>
<feature type="compositionally biased region" description="Polar residues" evidence="1">
    <location>
        <begin position="1469"/>
        <end position="1479"/>
    </location>
</feature>
<organism evidence="2 3">
    <name type="scientific">Rhizoctonia solani</name>
    <dbReference type="NCBI Taxonomy" id="456999"/>
    <lineage>
        <taxon>Eukaryota</taxon>
        <taxon>Fungi</taxon>
        <taxon>Dikarya</taxon>
        <taxon>Basidiomycota</taxon>
        <taxon>Agaricomycotina</taxon>
        <taxon>Agaricomycetes</taxon>
        <taxon>Cantharellales</taxon>
        <taxon>Ceratobasidiaceae</taxon>
        <taxon>Rhizoctonia</taxon>
    </lineage>
</organism>
<evidence type="ECO:0000313" key="3">
    <source>
        <dbReference type="Proteomes" id="UP000602905"/>
    </source>
</evidence>
<feature type="compositionally biased region" description="Low complexity" evidence="1">
    <location>
        <begin position="1121"/>
        <end position="1130"/>
    </location>
</feature>
<name>A0A8H7LTT4_9AGAM</name>
<feature type="non-terminal residue" evidence="2">
    <location>
        <position position="1"/>
    </location>
</feature>
<feature type="compositionally biased region" description="Polar residues" evidence="1">
    <location>
        <begin position="883"/>
        <end position="900"/>
    </location>
</feature>
<feature type="compositionally biased region" description="Polar residues" evidence="1">
    <location>
        <begin position="578"/>
        <end position="609"/>
    </location>
</feature>
<feature type="region of interest" description="Disordered" evidence="1">
    <location>
        <begin position="1969"/>
        <end position="1996"/>
    </location>
</feature>
<feature type="compositionally biased region" description="Polar residues" evidence="1">
    <location>
        <begin position="493"/>
        <end position="523"/>
    </location>
</feature>
<feature type="compositionally biased region" description="Polar residues" evidence="1">
    <location>
        <begin position="622"/>
        <end position="663"/>
    </location>
</feature>
<proteinExistence type="predicted"/>
<feature type="compositionally biased region" description="Low complexity" evidence="1">
    <location>
        <begin position="2058"/>
        <end position="2077"/>
    </location>
</feature>
<feature type="region of interest" description="Disordered" evidence="1">
    <location>
        <begin position="1763"/>
        <end position="1793"/>
    </location>
</feature>
<dbReference type="EMBL" id="JACYCD010000051">
    <property type="protein sequence ID" value="KAF8706623.1"/>
    <property type="molecule type" value="Genomic_DNA"/>
</dbReference>
<feature type="compositionally biased region" description="Low complexity" evidence="1">
    <location>
        <begin position="123"/>
        <end position="133"/>
    </location>
</feature>
<feature type="region of interest" description="Disordered" evidence="1">
    <location>
        <begin position="271"/>
        <end position="391"/>
    </location>
</feature>
<feature type="compositionally biased region" description="Low complexity" evidence="1">
    <location>
        <begin position="562"/>
        <end position="577"/>
    </location>
</feature>
<accession>A0A8H7LTT4</accession>
<feature type="region of interest" description="Disordered" evidence="1">
    <location>
        <begin position="112"/>
        <end position="133"/>
    </location>
</feature>
<feature type="compositionally biased region" description="Basic residues" evidence="1">
    <location>
        <begin position="968"/>
        <end position="979"/>
    </location>
</feature>
<feature type="compositionally biased region" description="Polar residues" evidence="1">
    <location>
        <begin position="552"/>
        <end position="561"/>
    </location>
</feature>
<feature type="compositionally biased region" description="Low complexity" evidence="1">
    <location>
        <begin position="1004"/>
        <end position="1021"/>
    </location>
</feature>
<feature type="region of interest" description="Disordered" evidence="1">
    <location>
        <begin position="2057"/>
        <end position="2077"/>
    </location>
</feature>
<feature type="compositionally biased region" description="Pro residues" evidence="1">
    <location>
        <begin position="847"/>
        <end position="860"/>
    </location>
</feature>
<feature type="region of interest" description="Disordered" evidence="1">
    <location>
        <begin position="822"/>
        <end position="981"/>
    </location>
</feature>
<feature type="compositionally biased region" description="Low complexity" evidence="1">
    <location>
        <begin position="1859"/>
        <end position="1873"/>
    </location>
</feature>
<feature type="region of interest" description="Disordered" evidence="1">
    <location>
        <begin position="492"/>
        <end position="523"/>
    </location>
</feature>
<evidence type="ECO:0000313" key="2">
    <source>
        <dbReference type="EMBL" id="KAF8706623.1"/>
    </source>
</evidence>
<feature type="compositionally biased region" description="Basic and acidic residues" evidence="1">
    <location>
        <begin position="1173"/>
        <end position="1183"/>
    </location>
</feature>
<feature type="compositionally biased region" description="Low complexity" evidence="1">
    <location>
        <begin position="305"/>
        <end position="330"/>
    </location>
</feature>
<feature type="region of interest" description="Disordered" evidence="1">
    <location>
        <begin position="539"/>
        <end position="700"/>
    </location>
</feature>
<feature type="compositionally biased region" description="Basic and acidic residues" evidence="1">
    <location>
        <begin position="225"/>
        <end position="239"/>
    </location>
</feature>
<protein>
    <submittedName>
        <fullName evidence="2">Uncharacterized protein</fullName>
    </submittedName>
</protein>
<dbReference type="OrthoDB" id="3267164at2759"/>
<sequence length="2158" mass="232489">MPKHRQRHSDSHQLQLARRFLQLDADIRLAAAADGLFPFQKERPESPAQVYPYDAQLQHPKPKLASGAIQIRQLEHMRDEQVAKAKPSLKTRSVSDPGDAHRLISRFVPRPEQKSRSMTVNGTSTSTSTSTSAAARVFPFPSKGSHLGVSLLYVLFSFCSILTRALPALENFIEMESTADEIGYDDPLALKMGQILARRAAAATRAISGSSRRSSRHSSVASGRRSVDSNGRRSVDSQRSRSRLRIQSILDVVGEGSKPVESKRDSALLLPPPVVVDDRSPQEGSSRFWPRAPKSKGLGVGGVGSASLQQQQQPQQQQQQPQQQQRQSPPGAHDLLNTFTFPSVPRPLSPPTREPESESSPQPSSSHFAQPSSHFGSQPPSHFGTSASTNANMPSYQLHIQTRVPLTVQTNLDPYSDQDPAPVSPVMFHEDARSVSFVMHGSPTSGVYVSPVESMSPTSLRFSMIERSFEALAAGERESVLGVEVYDDAMTSFDPTMTSPRTSRIQTSPTTTRVQNPRVQASPTTVRVQTSPTMMRATVHSSPTMMRVQASPAATRNQTTTRFQQSPSASRFQSSPSTTVLQNSPSTALFQNSPSTSRIHSSPYQNSPTGGRFPQQQQQQQSTPTSSRIPVARQTSSSDNRYNSSPATSYSQPSPNTPFQSSIPIAARPTGTPVRKPTPLRTSATPIQRPPSNAHLDLLRGLSPLPSHGLPLPAPMRNSLKRGSLLGDVMFGASGNSRVDEVVGGDMSTLAVEDLSVTRAAGDTSVCSILDSSVHTHTSTSRSQDSSTRAFEDLSILALGYSPIRAMRDLSTMAAENVFASDRSLGPTSPEEPHLNGEQGPSIREWTPPPPATPTPPSTPLPSHSFSSPGNGNGGFASASPVNVFSTPERNGFSTPNAASTPVKPTTTTTTPTPEVMSTTPLGAPPLFPARALSPIPARLRRMTPDPGSASDEVVFRGSSSSASSTPQKRKRRRTRLPVRAHSEGFIHIPSADFSRSGEINVEAGGRTRSGSGSGGARRTAQSLIRRRQTGDGGEVSSDGRDVVLFVPKSLGPPSRAASPTKSRAGSPAKSQVPSPSKSQIPSPSKSRVSSPSKSYVPSSPSKSRVPSPTKARIPSPAKQASAPVASSSRPMPPPMIRRSSIPLPDASPTQLAPPPMLGLLGAEPFMTSSQELPRRPSIELREPIIVQPQPSQPLERLPWSPPRHMFSRMETASRDGSFHTARDSPAQSTDVDFPGSFPHTETPVHMVENQEGSSSAGHSAVTAEENPLVQSAMRAMVSRPVTMTITRRPSGEFAPSAHGSSTPARRAASVHSFVPGGLVPPASLAPSPSIPGLSHTPNSSNGGCSIPVRHDQHYSPPESLPESVTPPTDASRPPTERSNSHPGNESFYSAHAADSDIRLPVESWIAFTMGNMDANGLPITRATFDELQSSEDESAAVAEVLSRHSARRPDSAVILDDMLPHDYDNDSGESAGQSLSDVGTTPSPSRSGSRHSGWLADAAPAGTNGHLTVQTSDLDWAEEDGNTSAFSLGSDTSESNRRTVDRLQTVASIVHELNVRTPIPSASSSHLRGPPSLATTSAAYVTPPSFANPPPYRSSHSAPSRTLSPGAVSITFSEASPSLSTIPPPSLVVPSENRNWFADSLVLAEYRHSLYLRDDDQRALEEGEDVILYGGDWEHVGRRSESRATTNSAVPVEAPVDYTPNATDRQSRNKYIQFVLSVAGALRTGAPPRSQRMVENVLRPLRRQPSQPGPRYEDLYDEIGRDEAGSTIPAPPPVPSDLSITSSSSSDIDSALPDDDEIVEDFVRSIMTPQPGTPHRPPPPILIQGSNVLPWPALPSPVSPRIRFARSVSRQTTRSQVTSITHITSSHSGYSSLIPPPPRPRPRSLEPHWLTIYVAGRWPIPDTYVTRRTYSSPSALGPPMPYLWRPICHISPERLWEITNFEAQVPVPSQLPPAHSPHEPLNARQHFPTPATTQNHATTYSFSTSSTTSSRSNMMLPPPPTVYPDVGFRTSHANLQIDSLSALPPLPPSVPTLMEHQLSNASIPVRDHLASRLSLGSTISSPRRPSTHPRSPSSRIVTPVAMSRKRTLKELVGKITGRGTRVRTHSIHSRNSSPFVPKPKFGVAGKVVELSRRIFRRGRRARLESIRSQVQRTSPET</sequence>
<evidence type="ECO:0000256" key="1">
    <source>
        <dbReference type="SAM" id="MobiDB-lite"/>
    </source>
</evidence>
<comment type="caution">
    <text evidence="2">The sequence shown here is derived from an EMBL/GenBank/DDBJ whole genome shotgun (WGS) entry which is preliminary data.</text>
</comment>
<gene>
    <name evidence="2" type="ORF">RHS03_04648</name>
</gene>
<feature type="compositionally biased region" description="Polar residues" evidence="1">
    <location>
        <begin position="1849"/>
        <end position="1858"/>
    </location>
</feature>
<feature type="region of interest" description="Disordered" evidence="1">
    <location>
        <begin position="1326"/>
        <end position="1389"/>
    </location>
</feature>
<feature type="compositionally biased region" description="Low complexity" evidence="1">
    <location>
        <begin position="206"/>
        <end position="224"/>
    </location>
</feature>
<feature type="region of interest" description="Disordered" evidence="1">
    <location>
        <begin position="1003"/>
        <end position="1199"/>
    </location>
</feature>
<feature type="compositionally biased region" description="Low complexity" evidence="1">
    <location>
        <begin position="1326"/>
        <end position="1335"/>
    </location>
</feature>
<feature type="compositionally biased region" description="Low complexity" evidence="1">
    <location>
        <begin position="1777"/>
        <end position="1792"/>
    </location>
</feature>
<reference evidence="2" key="1">
    <citation type="submission" date="2020-09" db="EMBL/GenBank/DDBJ databases">
        <title>Comparative genome analyses of four rice-infecting Rhizoctonia solani isolates reveal extensive enrichment of homogalacturonan modification genes.</title>
        <authorList>
            <person name="Lee D.-Y."/>
            <person name="Jeon J."/>
            <person name="Kim K.-T."/>
            <person name="Cheong K."/>
            <person name="Song H."/>
            <person name="Choi G."/>
            <person name="Ko J."/>
            <person name="Opiyo S.O."/>
            <person name="Zuo S."/>
            <person name="Madhav S."/>
            <person name="Lee Y.-H."/>
            <person name="Wang G.-L."/>
        </authorList>
    </citation>
    <scope>NUCLEOTIDE SEQUENCE</scope>
    <source>
        <strain evidence="2">AG1-IA WGL</strain>
    </source>
</reference>